<dbReference type="RefSeq" id="WP_010110163.1">
    <property type="nucleotide sequence ID" value="NZ_QZCW01000003.1"/>
</dbReference>
<protein>
    <submittedName>
        <fullName evidence="2">Uncharacterized protein</fullName>
    </submittedName>
</protein>
<evidence type="ECO:0000256" key="1">
    <source>
        <dbReference type="SAM" id="MobiDB-lite"/>
    </source>
</evidence>
<comment type="caution">
    <text evidence="2">The sequence shown here is derived from an EMBL/GenBank/DDBJ whole genome shotgun (WGS) entry which is preliminary data.</text>
</comment>
<dbReference type="Proteomes" id="UP001208935">
    <property type="component" value="Unassembled WGS sequence"/>
</dbReference>
<accession>A0ABT3KXN4</accession>
<evidence type="ECO:0000313" key="2">
    <source>
        <dbReference type="EMBL" id="MCW5323088.1"/>
    </source>
</evidence>
<sequence>MGDSRNAAFPAPLTADKTAPRPARVLQHVSDSGTGRFLIAGRMADVCAQLERMAASEALRAVP</sequence>
<organism evidence="2 3">
    <name type="scientific">Verminephrobacter aporrectodeae subsp. tuberculatae</name>
    <dbReference type="NCBI Taxonomy" id="1110392"/>
    <lineage>
        <taxon>Bacteria</taxon>
        <taxon>Pseudomonadati</taxon>
        <taxon>Pseudomonadota</taxon>
        <taxon>Betaproteobacteria</taxon>
        <taxon>Burkholderiales</taxon>
        <taxon>Comamonadaceae</taxon>
        <taxon>Verminephrobacter</taxon>
    </lineage>
</organism>
<dbReference type="GeneID" id="77322262"/>
<reference evidence="3" key="1">
    <citation type="submission" date="2023-07" db="EMBL/GenBank/DDBJ databases">
        <title>Verminephrobacter genomes.</title>
        <authorList>
            <person name="Lund M.B."/>
        </authorList>
    </citation>
    <scope>NUCLEOTIDE SEQUENCE [LARGE SCALE GENOMIC DNA]</scope>
    <source>
        <strain evidence="3">AtM5-05</strain>
    </source>
</reference>
<dbReference type="EMBL" id="QZCW01000003">
    <property type="protein sequence ID" value="MCW5323088.1"/>
    <property type="molecule type" value="Genomic_DNA"/>
</dbReference>
<name>A0ABT3KXN4_9BURK</name>
<proteinExistence type="predicted"/>
<gene>
    <name evidence="2" type="ORF">D5039_18670</name>
</gene>
<keyword evidence="3" id="KW-1185">Reference proteome</keyword>
<evidence type="ECO:0000313" key="3">
    <source>
        <dbReference type="Proteomes" id="UP001208935"/>
    </source>
</evidence>
<feature type="region of interest" description="Disordered" evidence="1">
    <location>
        <begin position="1"/>
        <end position="21"/>
    </location>
</feature>